<dbReference type="Proteomes" id="UP001219355">
    <property type="component" value="Chromosome 2"/>
</dbReference>
<dbReference type="GO" id="GO:0005737">
    <property type="term" value="C:cytoplasm"/>
    <property type="evidence" value="ECO:0007669"/>
    <property type="project" value="TreeGrafter"/>
</dbReference>
<protein>
    <recommendedName>
        <fullName evidence="3">N-acetylglucosamine-induced protein 1</fullName>
    </recommendedName>
</protein>
<evidence type="ECO:0000313" key="1">
    <source>
        <dbReference type="EMBL" id="WEW57114.1"/>
    </source>
</evidence>
<gene>
    <name evidence="1" type="ORF">PRK78_002574</name>
</gene>
<reference evidence="1" key="1">
    <citation type="submission" date="2023-03" db="EMBL/GenBank/DDBJ databases">
        <title>Emydomyces testavorans Genome Sequence.</title>
        <authorList>
            <person name="Hoyer L."/>
        </authorList>
    </citation>
    <scope>NUCLEOTIDE SEQUENCE</scope>
    <source>
        <strain evidence="1">16-2883</strain>
    </source>
</reference>
<evidence type="ECO:0000313" key="2">
    <source>
        <dbReference type="Proteomes" id="UP001219355"/>
    </source>
</evidence>
<dbReference type="PANTHER" id="PTHR35020:SF2">
    <property type="entry name" value="N-ACETYLGLUCOSAMINE-INDUCED PROTEIN 1"/>
    <property type="match status" value="1"/>
</dbReference>
<organism evidence="1 2">
    <name type="scientific">Emydomyces testavorans</name>
    <dbReference type="NCBI Taxonomy" id="2070801"/>
    <lineage>
        <taxon>Eukaryota</taxon>
        <taxon>Fungi</taxon>
        <taxon>Dikarya</taxon>
        <taxon>Ascomycota</taxon>
        <taxon>Pezizomycotina</taxon>
        <taxon>Eurotiomycetes</taxon>
        <taxon>Eurotiomycetidae</taxon>
        <taxon>Onygenales</taxon>
        <taxon>Nannizziopsiaceae</taxon>
        <taxon>Emydomyces</taxon>
    </lineage>
</organism>
<dbReference type="EMBL" id="CP120628">
    <property type="protein sequence ID" value="WEW57114.1"/>
    <property type="molecule type" value="Genomic_DNA"/>
</dbReference>
<dbReference type="PANTHER" id="PTHR35020">
    <property type="entry name" value="N-ACETYLGLUCOSAMINE-INDUCED PROTEIN 1"/>
    <property type="match status" value="1"/>
</dbReference>
<proteinExistence type="predicted"/>
<accession>A0AAF0DEK6</accession>
<evidence type="ECO:0008006" key="3">
    <source>
        <dbReference type="Google" id="ProtNLM"/>
    </source>
</evidence>
<dbReference type="AlphaFoldDB" id="A0AAF0DEK6"/>
<name>A0AAF0DEK6_9EURO</name>
<sequence length="234" mass="27080">MPTAPADTDHTPLPFHLTPLDREILSQTDEEFIYHDWDNLKDIIATNSLHLLKRKPSDLLNYIAWSTDIKSIYGTITNYICLERLQWPLHIDPVTQCANPTPFVDPRDYKILRNDWPYGVTPDITHIVVWMKNQIPVDEQNGGDVTPESRRLIDEFVHRTFVKRLTGEFADAKERVMWFKNWTALQSVRSLEHVHVLVRGVPDEIIVEWTGEPARKLSDPTVGIKKTMVPAPRP</sequence>
<dbReference type="InterPro" id="IPR022036">
    <property type="entry name" value="DUF3605"/>
</dbReference>
<dbReference type="GO" id="GO:0006044">
    <property type="term" value="P:N-acetylglucosamine metabolic process"/>
    <property type="evidence" value="ECO:0007669"/>
    <property type="project" value="TreeGrafter"/>
</dbReference>
<dbReference type="Pfam" id="PF12239">
    <property type="entry name" value="DUF3605"/>
    <property type="match status" value="1"/>
</dbReference>
<keyword evidence="2" id="KW-1185">Reference proteome</keyword>